<accession>A0A8J4B9C2</accession>
<evidence type="ECO:0000256" key="8">
    <source>
        <dbReference type="ARBA" id="ARBA00022759"/>
    </source>
</evidence>
<dbReference type="EMBL" id="BNCO01000016">
    <property type="protein sequence ID" value="GIL54053.1"/>
    <property type="molecule type" value="Genomic_DNA"/>
</dbReference>
<feature type="compositionally biased region" description="Basic and acidic residues" evidence="11">
    <location>
        <begin position="361"/>
        <end position="380"/>
    </location>
</feature>
<feature type="domain" description="Metallo-beta-lactamase" evidence="12">
    <location>
        <begin position="1703"/>
        <end position="1780"/>
    </location>
</feature>
<comment type="similarity">
    <text evidence="3">Belongs to the RNase Z family.</text>
</comment>
<dbReference type="GO" id="GO:0046872">
    <property type="term" value="F:metal ion binding"/>
    <property type="evidence" value="ECO:0007669"/>
    <property type="project" value="UniProtKB-KW"/>
</dbReference>
<feature type="compositionally biased region" description="Basic and acidic residues" evidence="11">
    <location>
        <begin position="722"/>
        <end position="733"/>
    </location>
</feature>
<feature type="compositionally biased region" description="Polar residues" evidence="11">
    <location>
        <begin position="486"/>
        <end position="496"/>
    </location>
</feature>
<dbReference type="CDD" id="cd07718">
    <property type="entry name" value="RNaseZ_ELAC1_ELAC2-C-term-like_MBL-fold"/>
    <property type="match status" value="1"/>
</dbReference>
<feature type="compositionally biased region" description="Basic and acidic residues" evidence="11">
    <location>
        <begin position="1970"/>
        <end position="1983"/>
    </location>
</feature>
<keyword evidence="10" id="KW-0862">Zinc</keyword>
<evidence type="ECO:0000256" key="4">
    <source>
        <dbReference type="ARBA" id="ARBA00012477"/>
    </source>
</evidence>
<feature type="compositionally biased region" description="Low complexity" evidence="11">
    <location>
        <begin position="1925"/>
        <end position="1939"/>
    </location>
</feature>
<reference evidence="13" key="1">
    <citation type="journal article" date="2021" name="Proc. Natl. Acad. Sci. U.S.A.">
        <title>Three genomes in the algal genus Volvox reveal the fate of a haploid sex-determining region after a transition to homothallism.</title>
        <authorList>
            <person name="Yamamoto K."/>
            <person name="Hamaji T."/>
            <person name="Kawai-Toyooka H."/>
            <person name="Matsuzaki R."/>
            <person name="Takahashi F."/>
            <person name="Nishimura Y."/>
            <person name="Kawachi M."/>
            <person name="Noguchi H."/>
            <person name="Minakuchi Y."/>
            <person name="Umen J.G."/>
            <person name="Toyoda A."/>
            <person name="Nozaki H."/>
        </authorList>
    </citation>
    <scope>NUCLEOTIDE SEQUENCE</scope>
    <source>
        <strain evidence="13">NIES-3780</strain>
    </source>
</reference>
<feature type="compositionally biased region" description="Low complexity" evidence="11">
    <location>
        <begin position="512"/>
        <end position="526"/>
    </location>
</feature>
<keyword evidence="6" id="KW-0540">Nuclease</keyword>
<dbReference type="GO" id="GO:0005739">
    <property type="term" value="C:mitochondrion"/>
    <property type="evidence" value="ECO:0007669"/>
    <property type="project" value="TreeGrafter"/>
</dbReference>
<evidence type="ECO:0000256" key="11">
    <source>
        <dbReference type="SAM" id="MobiDB-lite"/>
    </source>
</evidence>
<evidence type="ECO:0000313" key="13">
    <source>
        <dbReference type="EMBL" id="GIL54053.1"/>
    </source>
</evidence>
<dbReference type="GO" id="GO:1990180">
    <property type="term" value="P:mitochondrial tRNA 3'-end processing"/>
    <property type="evidence" value="ECO:0007669"/>
    <property type="project" value="TreeGrafter"/>
</dbReference>
<feature type="region of interest" description="Disordered" evidence="11">
    <location>
        <begin position="711"/>
        <end position="746"/>
    </location>
</feature>
<feature type="region of interest" description="Disordered" evidence="11">
    <location>
        <begin position="1140"/>
        <end position="1160"/>
    </location>
</feature>
<dbReference type="PANTHER" id="PTHR12553">
    <property type="entry name" value="ZINC PHOSPHODIESTERASE ELAC PROTEIN 2"/>
    <property type="match status" value="1"/>
</dbReference>
<comment type="catalytic activity">
    <reaction evidence="1">
        <text>Endonucleolytic cleavage of RNA, removing extra 3' nucleotides from tRNA precursor, generating 3' termini of tRNAs. A 3'-hydroxy group is left at the tRNA terminus and a 5'-phosphoryl group is left at the trailer molecule.</text>
        <dbReference type="EC" id="3.1.26.11"/>
    </reaction>
</comment>
<dbReference type="GO" id="GO:0042781">
    <property type="term" value="F:3'-tRNA processing endoribonuclease activity"/>
    <property type="evidence" value="ECO:0007669"/>
    <property type="project" value="UniProtKB-EC"/>
</dbReference>
<protein>
    <recommendedName>
        <fullName evidence="4">ribonuclease Z</fullName>
        <ecNumber evidence="4">3.1.26.11</ecNumber>
    </recommendedName>
</protein>
<evidence type="ECO:0000313" key="14">
    <source>
        <dbReference type="Proteomes" id="UP000747399"/>
    </source>
</evidence>
<name>A0A8J4B9C2_9CHLO</name>
<keyword evidence="8" id="KW-0255">Endonuclease</keyword>
<feature type="region of interest" description="Disordered" evidence="11">
    <location>
        <begin position="989"/>
        <end position="1035"/>
    </location>
</feature>
<dbReference type="InterPro" id="IPR001279">
    <property type="entry name" value="Metallo-B-lactamas"/>
</dbReference>
<evidence type="ECO:0000259" key="12">
    <source>
        <dbReference type="Pfam" id="PF12706"/>
    </source>
</evidence>
<gene>
    <name evidence="13" type="ORF">Vafri_9612</name>
</gene>
<dbReference type="InterPro" id="IPR036866">
    <property type="entry name" value="RibonucZ/Hydroxyglut_hydro"/>
</dbReference>
<feature type="compositionally biased region" description="Low complexity" evidence="11">
    <location>
        <begin position="339"/>
        <end position="359"/>
    </location>
</feature>
<evidence type="ECO:0000256" key="3">
    <source>
        <dbReference type="ARBA" id="ARBA00007823"/>
    </source>
</evidence>
<organism evidence="13 14">
    <name type="scientific">Volvox africanus</name>
    <dbReference type="NCBI Taxonomy" id="51714"/>
    <lineage>
        <taxon>Eukaryota</taxon>
        <taxon>Viridiplantae</taxon>
        <taxon>Chlorophyta</taxon>
        <taxon>core chlorophytes</taxon>
        <taxon>Chlorophyceae</taxon>
        <taxon>CS clade</taxon>
        <taxon>Chlamydomonadales</taxon>
        <taxon>Volvocaceae</taxon>
        <taxon>Volvox</taxon>
    </lineage>
</organism>
<evidence type="ECO:0000256" key="2">
    <source>
        <dbReference type="ARBA" id="ARBA00001947"/>
    </source>
</evidence>
<evidence type="ECO:0000256" key="5">
    <source>
        <dbReference type="ARBA" id="ARBA00022694"/>
    </source>
</evidence>
<feature type="region of interest" description="Disordered" evidence="11">
    <location>
        <begin position="480"/>
        <end position="535"/>
    </location>
</feature>
<evidence type="ECO:0000256" key="6">
    <source>
        <dbReference type="ARBA" id="ARBA00022722"/>
    </source>
</evidence>
<feature type="region of interest" description="Disordered" evidence="11">
    <location>
        <begin position="1898"/>
        <end position="1983"/>
    </location>
</feature>
<feature type="region of interest" description="Disordered" evidence="11">
    <location>
        <begin position="1476"/>
        <end position="1501"/>
    </location>
</feature>
<dbReference type="InterPro" id="IPR047151">
    <property type="entry name" value="RNZ2-like"/>
</dbReference>
<keyword evidence="9" id="KW-0378">Hydrolase</keyword>
<keyword evidence="14" id="KW-1185">Reference proteome</keyword>
<keyword evidence="5" id="KW-0819">tRNA processing</keyword>
<sequence>MEQQQSIELKWITAPSDGIGQAILLTIRNGKRYKTPIQYLLNVPEGFSRLVLEHRCRPGPGLRALFLTDLSQEAQGGLGGLLLRLRQDGHAALRVVGPAGLHDTVEGLSYFVRWMHPALELTAITSANQGCVYDDECLEVRPIWPNSLLWQVPPWLSLAAGGADQAAGQALWDSLGKETAGKNRLSAATGLVSKLLNRKQRGAVTGAVSLVAISTREKRGDVPSGAPREPENEGTDDQGHQPGGTPSKAFGADGDMASDSEAWDSGSCSTASTSSGAAVVTNEGGGRGGSGSWRGRGRGRRRERRVNGGVMTTGTRAISRRGCSGAGAGSSSPERMEQTSGSSTTSSSTTSSSTTSSSSKVESEEDHRGATRARISERRRCGGRNNTAAATTAVATAAGPGGCSGAAKTSEDLFSKLDRLFMAGGRERRDFGARTVVHRQGTAAVRASGVPRPGEAATPDGSDSMALRALVMEELRSTVSEHRTTSQKCPTTNQRASAKVTVKQPAASCRGTAKPMAAPAATAPPHSTRRPTDKPPLAYLLHLKPTRQAVLVVCASSRSRVDTLAAHPVTALLRRTPPGLLLAVVNIAATEATCGWQYRRHVQATLPGPQVWPDLRPAPTSTAPLAGLGYVSSARVMMRLNAVSPAIFPLPYQVRTWRLAAARRTVGKADAPDAVDRELANAIAAATAAVAVLPPPQLMVAADVASQLKGEDGLVSEPSGDESGHQEEAKEAGLAHGGGDGSDSGDAAVAVAGGRAAAVAVAAAFIGAEESGNTKARSSVIRDCKLARTAPDRTAAAREGSVWKAEGRIASLLDTLTCTVVQRDVGGSGRGRGSTAVGAGVGRCRVPAVTSGDGSSESSDSENSRLDEGSEDTPAPSDELGLEEVVEVVEVVEMAREKKKQRQPEVVVQWWDDRSAQGQGQGQGEMAAPAPASAPEPLVLEAGVVSEPQQHRQRMTSVGEVQRALLQERRGSGMVEMLMAFRSAFPHLARSSETERRLDAALRAPKPSHDASMTVRQRDPMDQHPQQQQHEGDESRAPIMPAAQQTVLPQDCHFPFVGCDNGNGGWHTVGPVPQRALSAEEELAAAAAAYGVPERTGTIMRPSYSYQVSYGTDQHEHRGLFLPQSGSSGQPPQWKMVNGGGYGDSQQPTWSGMNGSRAHAEGDSWQLHPLPQHPYSKEPNQLNHPITYQGNGWRQQQQQPPQPMASGVALAAYGMSQNVVLSPTGMTSRPAGPWLNAPRFAPGPNMTGGGGGGGGATAVPYDGGGAPTAAAIAASINATAPPVTSKVVTTPTANSIANQLIAARLRSSLKSSAAGGVLCRAAAATVAVKGVEVVETVHTDKMVGSGIRADASEAVKVSCEEVDGVGGTNNGQSMGDGEVGNNWAVARRVRRRLMTSDAVYATAAPATITSDITAAAGAVTDVAAAVPVAEIRPDASEIHPETDAAVAVAAVAAAVAKIDLSNRGIAMQLRAALRDRSSGGSSGRGAELQPLAVGSSRDTTMEDPIGLATEEAAAEGAAAAEDQLKDVPYWRSELSAAAATSLEAYLSELEGSGSGSGSGIRSGLSTSRKMAVAASGAVAVATAGVGDPAAGGAKASRQNTAAIPLQPAKMDATATDDVPPPACLLPVAAAAATTTTTEMAVVTPSNAANVAATAATEPATTATAAPVGEVSVLFLGTGCAEPSKYRGASAVLVMGLGPTRGSLLIDAGEGTYGSMVRWLGPRGAMEKVASLELIWISHKHPDHLLGLPTLLEARGRGRRQMAPLLVVGPKEAGQWLDKLAPLHPSWRYTFLHCARFSGSTPAQQPPPQPTSHQQTSQHLPPPLIQQQQQQQQQQRRHILRPAGPYWQSCPCCPPYTMTSSMPYGDINNGNLTAGATAADWFLSDLPPQLQPPLLPANAQTAVAGPGLGPDKQRGPSAAARRWWHQRQQQQQRQQQRQQPSQPPPPPPKQQQGQQQWPGAAAPYGVSGPHDGAEKEREKEKEKAPCQALGLVRWHSVAVHHCRDAWGLVLEHRDGWKLVYSGDTRPCPALISAGRGATLLIHEATFEPCLESQARSKRHCTSAEAAAVADAMGAYRTVLTHFSQRYPHIPSGLNPTALPLRRRPLPAFDGMLLPLAALRELPHIVPPLALALTENTPAAV</sequence>
<dbReference type="Proteomes" id="UP000747399">
    <property type="component" value="Unassembled WGS sequence"/>
</dbReference>
<feature type="compositionally biased region" description="Basic residues" evidence="11">
    <location>
        <begin position="295"/>
        <end position="304"/>
    </location>
</feature>
<evidence type="ECO:0000256" key="10">
    <source>
        <dbReference type="ARBA" id="ARBA00022833"/>
    </source>
</evidence>
<keyword evidence="7" id="KW-0479">Metal-binding</keyword>
<dbReference type="EC" id="3.1.26.11" evidence="4"/>
<dbReference type="PANTHER" id="PTHR12553:SF70">
    <property type="entry name" value="RIBONUCLEASE Z"/>
    <property type="match status" value="1"/>
</dbReference>
<feature type="compositionally biased region" description="Low complexity" evidence="11">
    <location>
        <begin position="265"/>
        <end position="282"/>
    </location>
</feature>
<comment type="caution">
    <text evidence="13">The sequence shown here is derived from an EMBL/GenBank/DDBJ whole genome shotgun (WGS) entry which is preliminary data.</text>
</comment>
<evidence type="ECO:0000256" key="9">
    <source>
        <dbReference type="ARBA" id="ARBA00022801"/>
    </source>
</evidence>
<feature type="region of interest" description="Disordered" evidence="11">
    <location>
        <begin position="215"/>
        <end position="384"/>
    </location>
</feature>
<feature type="compositionally biased region" description="Polar residues" evidence="11">
    <location>
        <begin position="1144"/>
        <end position="1154"/>
    </location>
</feature>
<dbReference type="Pfam" id="PF12706">
    <property type="entry name" value="Lactamase_B_2"/>
    <property type="match status" value="2"/>
</dbReference>
<feature type="domain" description="Metallo-beta-lactamase" evidence="12">
    <location>
        <begin position="2001"/>
        <end position="2081"/>
    </location>
</feature>
<comment type="cofactor">
    <cofactor evidence="2">
        <name>Zn(2+)</name>
        <dbReference type="ChEBI" id="CHEBI:29105"/>
    </cofactor>
</comment>
<feature type="compositionally biased region" description="Gly residues" evidence="11">
    <location>
        <begin position="283"/>
        <end position="294"/>
    </location>
</feature>
<evidence type="ECO:0000256" key="1">
    <source>
        <dbReference type="ARBA" id="ARBA00000402"/>
    </source>
</evidence>
<feature type="region of interest" description="Disordered" evidence="11">
    <location>
        <begin position="1798"/>
        <end position="1837"/>
    </location>
</feature>
<evidence type="ECO:0000256" key="7">
    <source>
        <dbReference type="ARBA" id="ARBA00022723"/>
    </source>
</evidence>
<dbReference type="SUPFAM" id="SSF56281">
    <property type="entry name" value="Metallo-hydrolase/oxidoreductase"/>
    <property type="match status" value="1"/>
</dbReference>
<dbReference type="Gene3D" id="3.60.15.10">
    <property type="entry name" value="Ribonuclease Z/Hydroxyacylglutathione hydrolase-like"/>
    <property type="match status" value="3"/>
</dbReference>
<proteinExistence type="inferred from homology"/>
<feature type="region of interest" description="Disordered" evidence="11">
    <location>
        <begin position="844"/>
        <end position="882"/>
    </location>
</feature>
<feature type="compositionally biased region" description="Basic and acidic residues" evidence="11">
    <location>
        <begin position="990"/>
        <end position="1000"/>
    </location>
</feature>